<keyword evidence="6" id="KW-1185">Reference proteome</keyword>
<organism evidence="5 6">
    <name type="scientific">Streptosporangium oxazolinicum</name>
    <dbReference type="NCBI Taxonomy" id="909287"/>
    <lineage>
        <taxon>Bacteria</taxon>
        <taxon>Bacillati</taxon>
        <taxon>Actinomycetota</taxon>
        <taxon>Actinomycetes</taxon>
        <taxon>Streptosporangiales</taxon>
        <taxon>Streptosporangiaceae</taxon>
        <taxon>Streptosporangium</taxon>
    </lineage>
</organism>
<dbReference type="PANTHER" id="PTHR43004:SF19">
    <property type="entry name" value="BINDING MONOOXYGENASE, PUTATIVE (JCVI)-RELATED"/>
    <property type="match status" value="1"/>
</dbReference>
<evidence type="ECO:0000256" key="2">
    <source>
        <dbReference type="ARBA" id="ARBA00022630"/>
    </source>
</evidence>
<protein>
    <submittedName>
        <fullName evidence="5">FAD-dependent monooxygenase</fullName>
    </submittedName>
</protein>
<dbReference type="Proteomes" id="UP001501251">
    <property type="component" value="Unassembled WGS sequence"/>
</dbReference>
<evidence type="ECO:0000256" key="3">
    <source>
        <dbReference type="ARBA" id="ARBA00022827"/>
    </source>
</evidence>
<keyword evidence="3" id="KW-0274">FAD</keyword>
<keyword evidence="2" id="KW-0285">Flavoprotein</keyword>
<dbReference type="EMBL" id="BAABAQ010000009">
    <property type="protein sequence ID" value="GAA4198600.1"/>
    <property type="molecule type" value="Genomic_DNA"/>
</dbReference>
<dbReference type="InterPro" id="IPR050641">
    <property type="entry name" value="RIFMO-like"/>
</dbReference>
<keyword evidence="5" id="KW-0503">Monooxygenase</keyword>
<name>A0ABP8B665_9ACTN</name>
<evidence type="ECO:0000259" key="4">
    <source>
        <dbReference type="Pfam" id="PF01494"/>
    </source>
</evidence>
<dbReference type="Gene3D" id="3.30.70.2450">
    <property type="match status" value="1"/>
</dbReference>
<dbReference type="SUPFAM" id="SSF51905">
    <property type="entry name" value="FAD/NAD(P)-binding domain"/>
    <property type="match status" value="1"/>
</dbReference>
<dbReference type="InterPro" id="IPR002938">
    <property type="entry name" value="FAD-bd"/>
</dbReference>
<evidence type="ECO:0000313" key="5">
    <source>
        <dbReference type="EMBL" id="GAA4198600.1"/>
    </source>
</evidence>
<reference evidence="6" key="1">
    <citation type="journal article" date="2019" name="Int. J. Syst. Evol. Microbiol.">
        <title>The Global Catalogue of Microorganisms (GCM) 10K type strain sequencing project: providing services to taxonomists for standard genome sequencing and annotation.</title>
        <authorList>
            <consortium name="The Broad Institute Genomics Platform"/>
            <consortium name="The Broad Institute Genome Sequencing Center for Infectious Disease"/>
            <person name="Wu L."/>
            <person name="Ma J."/>
        </authorList>
    </citation>
    <scope>NUCLEOTIDE SEQUENCE [LARGE SCALE GENOMIC DNA]</scope>
    <source>
        <strain evidence="6">JCM 17388</strain>
    </source>
</reference>
<dbReference type="Pfam" id="PF01494">
    <property type="entry name" value="FAD_binding_3"/>
    <property type="match status" value="1"/>
</dbReference>
<dbReference type="Pfam" id="PF21274">
    <property type="entry name" value="Rng_hyd_C"/>
    <property type="match status" value="1"/>
</dbReference>
<dbReference type="GO" id="GO:0004497">
    <property type="term" value="F:monooxygenase activity"/>
    <property type="evidence" value="ECO:0007669"/>
    <property type="project" value="UniProtKB-KW"/>
</dbReference>
<dbReference type="InterPro" id="IPR036188">
    <property type="entry name" value="FAD/NAD-bd_sf"/>
</dbReference>
<accession>A0ABP8B665</accession>
<proteinExistence type="predicted"/>
<feature type="domain" description="FAD-binding" evidence="4">
    <location>
        <begin position="5"/>
        <end position="336"/>
    </location>
</feature>
<dbReference type="PANTHER" id="PTHR43004">
    <property type="entry name" value="TRK SYSTEM POTASSIUM UPTAKE PROTEIN"/>
    <property type="match status" value="1"/>
</dbReference>
<evidence type="ECO:0000256" key="1">
    <source>
        <dbReference type="ARBA" id="ARBA00001974"/>
    </source>
</evidence>
<comment type="cofactor">
    <cofactor evidence="1">
        <name>FAD</name>
        <dbReference type="ChEBI" id="CHEBI:57692"/>
    </cofactor>
</comment>
<comment type="caution">
    <text evidence="5">The sequence shown here is derived from an EMBL/GenBank/DDBJ whole genome shotgun (WGS) entry which is preliminary data.</text>
</comment>
<dbReference type="Gene3D" id="3.40.30.120">
    <property type="match status" value="1"/>
</dbReference>
<sequence length="506" mass="54503">MVPFDTDVLVVGAGPAGLLIAGDLAARGVACTVVERDSRSSKLSRAFAVHARSLEQLDARGVADELIDTGVIVETMRLFNGLDLDLSRLPSRFPFLLCTPQHNVERVLGERATRLGVEIVRGAEAAGLRQDADGVDVDVCVGGVTRTWRARFVVGADGARSAVRDLLGVPFSGRCAVQSVMLADVRLAERPERELALVANEAGFSYVSSYGDGWYRIIAWDRRRQLPETARINLQEVSDATRRVMGSDFGMHDARWLSRVRGDERQVLRYRVGRVFLAGDAAHVHSPEGGQGMNAGLQDAANLAWKLAAEARGWAPDGLLDTYHAERYPIGRKVMRISSTLFTVAMGSNRRLRAARTVVPAVAKRVRPFNRWLAETVSGLGVSYPALPGTHRLAGRRVPDIRLAGEPKRLYEALRDGRFVLLAPEGASDSTVASVTAGDAASPQHGRVLHAVPASAGLPVLLIRPDGYIAWATDDGNPASLDAGLRTALAAWCALRPPATVTAKPV</sequence>
<dbReference type="Gene3D" id="3.50.50.60">
    <property type="entry name" value="FAD/NAD(P)-binding domain"/>
    <property type="match status" value="1"/>
</dbReference>
<evidence type="ECO:0000313" key="6">
    <source>
        <dbReference type="Proteomes" id="UP001501251"/>
    </source>
</evidence>
<dbReference type="PRINTS" id="PR00420">
    <property type="entry name" value="RNGMNOXGNASE"/>
</dbReference>
<keyword evidence="5" id="KW-0560">Oxidoreductase</keyword>
<gene>
    <name evidence="5" type="ORF">GCM10022252_49340</name>
</gene>